<dbReference type="InterPro" id="IPR013087">
    <property type="entry name" value="Znf_C2H2_type"/>
</dbReference>
<evidence type="ECO:0000256" key="10">
    <source>
        <dbReference type="SAM" id="MobiDB-lite"/>
    </source>
</evidence>
<evidence type="ECO:0000256" key="8">
    <source>
        <dbReference type="ARBA" id="ARBA00049244"/>
    </source>
</evidence>
<dbReference type="Proteomes" id="UP000225706">
    <property type="component" value="Unassembled WGS sequence"/>
</dbReference>
<keyword evidence="6" id="KW-0239">DNA-directed DNA polymerase</keyword>
<dbReference type="InterPro" id="IPR012337">
    <property type="entry name" value="RNaseH-like_sf"/>
</dbReference>
<feature type="region of interest" description="Disordered" evidence="10">
    <location>
        <begin position="176"/>
        <end position="198"/>
    </location>
</feature>
<dbReference type="GO" id="GO:0006281">
    <property type="term" value="P:DNA repair"/>
    <property type="evidence" value="ECO:0007669"/>
    <property type="project" value="UniProtKB-ARBA"/>
</dbReference>
<accession>A0A2B4R3I3</accession>
<reference evidence="13" key="1">
    <citation type="journal article" date="2017" name="bioRxiv">
        <title>Comparative analysis of the genomes of Stylophora pistillata and Acropora digitifera provides evidence for extensive differences between species of corals.</title>
        <authorList>
            <person name="Voolstra C.R."/>
            <person name="Li Y."/>
            <person name="Liew Y.J."/>
            <person name="Baumgarten S."/>
            <person name="Zoccola D."/>
            <person name="Flot J.-F."/>
            <person name="Tambutte S."/>
            <person name="Allemand D."/>
            <person name="Aranda M."/>
        </authorList>
    </citation>
    <scope>NUCLEOTIDE SEQUENCE [LARGE SCALE GENOMIC DNA]</scope>
</reference>
<evidence type="ECO:0000259" key="11">
    <source>
        <dbReference type="PROSITE" id="PS50157"/>
    </source>
</evidence>
<proteinExistence type="inferred from homology"/>
<evidence type="ECO:0000256" key="5">
    <source>
        <dbReference type="ARBA" id="ARBA00022705"/>
    </source>
</evidence>
<name>A0A2B4R3I3_STYPI</name>
<keyword evidence="9" id="KW-0863">Zinc-finger</keyword>
<gene>
    <name evidence="12" type="ORF">AWC38_SpisGene23899</name>
</gene>
<dbReference type="SUPFAM" id="SSF56672">
    <property type="entry name" value="DNA/RNA polymerases"/>
    <property type="match status" value="1"/>
</dbReference>
<keyword evidence="13" id="KW-1185">Reference proteome</keyword>
<keyword evidence="5" id="KW-0235">DNA replication</keyword>
<dbReference type="GO" id="GO:0008270">
    <property type="term" value="F:zinc ion binding"/>
    <property type="evidence" value="ECO:0007669"/>
    <property type="project" value="UniProtKB-KW"/>
</dbReference>
<keyword evidence="9" id="KW-0862">Zinc</keyword>
<keyword evidence="9" id="KW-0479">Metal-binding</keyword>
<evidence type="ECO:0000256" key="2">
    <source>
        <dbReference type="ARBA" id="ARBA00012417"/>
    </source>
</evidence>
<dbReference type="Gene3D" id="3.90.1600.10">
    <property type="entry name" value="Palm domain of DNA polymerase"/>
    <property type="match status" value="1"/>
</dbReference>
<dbReference type="SUPFAM" id="SSF53098">
    <property type="entry name" value="Ribonuclease H-like"/>
    <property type="match status" value="1"/>
</dbReference>
<dbReference type="STRING" id="50429.A0A2B4R3I3"/>
<dbReference type="InterPro" id="IPR043502">
    <property type="entry name" value="DNA/RNA_pol_sf"/>
</dbReference>
<dbReference type="InterPro" id="IPR023211">
    <property type="entry name" value="DNA_pol_palm_dom_sf"/>
</dbReference>
<keyword evidence="4" id="KW-0548">Nucleotidyltransferase</keyword>
<keyword evidence="3" id="KW-0808">Transferase</keyword>
<feature type="domain" description="C2H2-type" evidence="11">
    <location>
        <begin position="373"/>
        <end position="401"/>
    </location>
</feature>
<keyword evidence="7" id="KW-0238">DNA-binding</keyword>
<dbReference type="PROSITE" id="PS00028">
    <property type="entry name" value="ZINC_FINGER_C2H2_1"/>
    <property type="match status" value="1"/>
</dbReference>
<dbReference type="PANTHER" id="PTHR33568:SF3">
    <property type="entry name" value="DNA-DIRECTED DNA POLYMERASE"/>
    <property type="match status" value="1"/>
</dbReference>
<dbReference type="GO" id="GO:0003677">
    <property type="term" value="F:DNA binding"/>
    <property type="evidence" value="ECO:0007669"/>
    <property type="project" value="UniProtKB-KW"/>
</dbReference>
<organism evidence="12 13">
    <name type="scientific">Stylophora pistillata</name>
    <name type="common">Smooth cauliflower coral</name>
    <dbReference type="NCBI Taxonomy" id="50429"/>
    <lineage>
        <taxon>Eukaryota</taxon>
        <taxon>Metazoa</taxon>
        <taxon>Cnidaria</taxon>
        <taxon>Anthozoa</taxon>
        <taxon>Hexacorallia</taxon>
        <taxon>Scleractinia</taxon>
        <taxon>Astrocoeniina</taxon>
        <taxon>Pocilloporidae</taxon>
        <taxon>Stylophora</taxon>
    </lineage>
</organism>
<feature type="compositionally biased region" description="Acidic residues" evidence="10">
    <location>
        <begin position="485"/>
        <end position="494"/>
    </location>
</feature>
<dbReference type="InterPro" id="IPR036397">
    <property type="entry name" value="RNaseH_sf"/>
</dbReference>
<dbReference type="GO" id="GO:0006260">
    <property type="term" value="P:DNA replication"/>
    <property type="evidence" value="ECO:0007669"/>
    <property type="project" value="UniProtKB-KW"/>
</dbReference>
<evidence type="ECO:0000256" key="3">
    <source>
        <dbReference type="ARBA" id="ARBA00022679"/>
    </source>
</evidence>
<feature type="region of interest" description="Disordered" evidence="10">
    <location>
        <begin position="459"/>
        <end position="497"/>
    </location>
</feature>
<evidence type="ECO:0000313" key="13">
    <source>
        <dbReference type="Proteomes" id="UP000225706"/>
    </source>
</evidence>
<dbReference type="PANTHER" id="PTHR33568">
    <property type="entry name" value="DNA POLYMERASE"/>
    <property type="match status" value="1"/>
</dbReference>
<evidence type="ECO:0000256" key="1">
    <source>
        <dbReference type="ARBA" id="ARBA00005755"/>
    </source>
</evidence>
<dbReference type="GO" id="GO:0000166">
    <property type="term" value="F:nucleotide binding"/>
    <property type="evidence" value="ECO:0007669"/>
    <property type="project" value="InterPro"/>
</dbReference>
<evidence type="ECO:0000256" key="6">
    <source>
        <dbReference type="ARBA" id="ARBA00022932"/>
    </source>
</evidence>
<dbReference type="EMBL" id="LSMT01001533">
    <property type="protein sequence ID" value="PFX12181.1"/>
    <property type="molecule type" value="Genomic_DNA"/>
</dbReference>
<dbReference type="Pfam" id="PF03175">
    <property type="entry name" value="DNA_pol_B_2"/>
    <property type="match status" value="2"/>
</dbReference>
<evidence type="ECO:0000256" key="7">
    <source>
        <dbReference type="ARBA" id="ARBA00023125"/>
    </source>
</evidence>
<sequence length="1289" mass="148671">MEVTDEELIRTIEDEEALDALVNEAGDAFDRQFNYQTQIGGGATSDTPGSFEFVLDPFVNRTSERMGVRERHFTTRLRQRGAFIPPQHLATAITDALHATVRSLIRRDNIPDNDRIYLGLASNRLAHAYNYRGLRAGEWLRGGDRVDALLLQLSNMLNLKWNFEMDDSFQLSFTHVRAPPSGQGRKRNHKPGHNDPRHFKKLKHSIVVITNDDDLCCARALVTAKAKVDGHPNWQAFRKSYKLQHTAAVDLHLESGVSRGPCGYDELEAFSKTPSLYDYQILLVDATRGYEVVSYGPPSPKQLVLLYEQNHYDVITSLPGFFGTSYFCARCHKPYNDEGRHACNNNPHHCCACLQTGCLDYTERRCRHLEAYLPCDSCRRSFYGPTCLSNHLGKTHAGKPSSPHQPNVCETRRKCGTCRKLLTGKKQQNEHRCGYITCPSCSKYIEASSHRCFVQVAKTPEEEQRTNRSRRGAAAGIQTLHTNEDEMPSSDDDDEHKPPLHVFFDVEAMQDTGQHVPNLVVAETENDNRPVHIRGFECMRDFLEWLDTLTEGDTRDVTVLAHNFQGYDGYFVVHEYHRQNRIVKQLRNGAKLLQVIFDRITFIDSLSFFQMPLSAFPKTFGLTELKKGFFPHLFNTPPNQSYVGHIPETHFFMPEVMSVSKRQEFETWHTQQSNIIYDFQKELVEYCESDVKLLKQGCLKFKEVFEAHAHFNPFSHITIASACNRDLRQNRMQAGTIANEPVHGWRLKTNQSRVALEWLHWQQHQLPHGSIQHAGNSGEYRIPHTRYTVDGYHEESHTIYEFQGCFWHGCRSCYTNRTETHRRLDDRCFDDVYRCTQDKIQLLRDRGYHVIEIWECQWEKMKKEREDVCAFVQNLDLSTPLNPRDAFCGGRTNTIRLYHREEVIRYYDFTSLYPWVNKNGTYPIGHPEIISQPGHTDISQFFGIVKCTVLPPSQLFHPVLPYRHAGKLTFPLCASCVLEEMEKPFLQRTHLCHHTDRERQLTGLFKDYVNTWLKLKEEASGWPTHVDSSQRDNHLQTYQEKEGIVLDPTKIEKNPGLRSLAKMMLNSMWGKFGQRTNKKQVKEFDQPQELATFMSSDTYDISYVGLASVGERVEVHYTMENEDESISPNLNIFIACFTTCWARLRLYEALDMLKNRVLYFDTDSVIFLSSPHDTDPPLGDYLGEFKDELPHGEHIIEFVSGGPKNYAYITSSGKEECKVRGISLNSLGTSYVNFNVIKQNVLDELTAPLENGDVRNVNVPIPYKIVRNSEEYHLSTVPQQKIYRMVYNK</sequence>
<dbReference type="InterPro" id="IPR004868">
    <property type="entry name" value="DNA-dir_DNA_pol_B_mt/vir"/>
</dbReference>
<dbReference type="Gene3D" id="3.40.960.10">
    <property type="entry name" value="VSR Endonuclease"/>
    <property type="match status" value="1"/>
</dbReference>
<dbReference type="GO" id="GO:0003887">
    <property type="term" value="F:DNA-directed DNA polymerase activity"/>
    <property type="evidence" value="ECO:0007669"/>
    <property type="project" value="UniProtKB-KW"/>
</dbReference>
<comment type="similarity">
    <text evidence="1">Belongs to the DNA polymerase type-B family.</text>
</comment>
<comment type="catalytic activity">
    <reaction evidence="8">
        <text>DNA(n) + a 2'-deoxyribonucleoside 5'-triphosphate = DNA(n+1) + diphosphate</text>
        <dbReference type="Rhea" id="RHEA:22508"/>
        <dbReference type="Rhea" id="RHEA-COMP:17339"/>
        <dbReference type="Rhea" id="RHEA-COMP:17340"/>
        <dbReference type="ChEBI" id="CHEBI:33019"/>
        <dbReference type="ChEBI" id="CHEBI:61560"/>
        <dbReference type="ChEBI" id="CHEBI:173112"/>
        <dbReference type="EC" id="2.7.7.7"/>
    </reaction>
</comment>
<evidence type="ECO:0000256" key="4">
    <source>
        <dbReference type="ARBA" id="ARBA00022695"/>
    </source>
</evidence>
<dbReference type="PROSITE" id="PS50157">
    <property type="entry name" value="ZINC_FINGER_C2H2_2"/>
    <property type="match status" value="1"/>
</dbReference>
<dbReference type="SUPFAM" id="SSF52980">
    <property type="entry name" value="Restriction endonuclease-like"/>
    <property type="match status" value="1"/>
</dbReference>
<comment type="caution">
    <text evidence="12">The sequence shown here is derived from an EMBL/GenBank/DDBJ whole genome shotgun (WGS) entry which is preliminary data.</text>
</comment>
<dbReference type="InterPro" id="IPR011335">
    <property type="entry name" value="Restrct_endonuc-II-like"/>
</dbReference>
<dbReference type="OrthoDB" id="10064239at2759"/>
<dbReference type="Gene3D" id="1.10.287.690">
    <property type="entry name" value="Helix hairpin bin"/>
    <property type="match status" value="1"/>
</dbReference>
<protein>
    <recommendedName>
        <fullName evidence="2">DNA-directed DNA polymerase</fullName>
        <ecNumber evidence="2">2.7.7.7</ecNumber>
    </recommendedName>
</protein>
<evidence type="ECO:0000256" key="9">
    <source>
        <dbReference type="PROSITE-ProRule" id="PRU00042"/>
    </source>
</evidence>
<dbReference type="EC" id="2.7.7.7" evidence="2"/>
<evidence type="ECO:0000313" key="12">
    <source>
        <dbReference type="EMBL" id="PFX12181.1"/>
    </source>
</evidence>
<dbReference type="Gene3D" id="3.30.420.10">
    <property type="entry name" value="Ribonuclease H-like superfamily/Ribonuclease H"/>
    <property type="match status" value="1"/>
</dbReference>